<dbReference type="Pfam" id="PF20486">
    <property type="entry name" value="DUF6725"/>
    <property type="match status" value="1"/>
</dbReference>
<comment type="caution">
    <text evidence="1">The sequence shown here is derived from an EMBL/GenBank/DDBJ whole genome shotgun (WGS) entry which is preliminary data.</text>
</comment>
<proteinExistence type="predicted"/>
<name>A0A2M9HEH7_9BIFI</name>
<protein>
    <submittedName>
        <fullName evidence="1">Uncharacterized protein</fullName>
    </submittedName>
</protein>
<dbReference type="OrthoDB" id="3234801at2"/>
<reference evidence="1 2" key="1">
    <citation type="submission" date="2017-10" db="EMBL/GenBank/DDBJ databases">
        <title>Draft genome sequences of strains TRE 1, TRE 9, TRE H and TRI 7, isolated from tamarins, belonging to four potential novel Bifidobacterium species.</title>
        <authorList>
            <person name="Mattarelli P."/>
            <person name="Modesto M."/>
            <person name="Puglisi E."/>
            <person name="Morelli L."/>
            <person name="Spezio C."/>
            <person name="Bonetti A."/>
            <person name="Sandri C."/>
        </authorList>
    </citation>
    <scope>NUCLEOTIDE SEQUENCE [LARGE SCALE GENOMIC DNA]</scope>
    <source>
        <strain evidence="2">TRI7</strain>
    </source>
</reference>
<organism evidence="1 2">
    <name type="scientific">Bifidobacterium simiarum</name>
    <dbReference type="NCBI Taxonomy" id="2045441"/>
    <lineage>
        <taxon>Bacteria</taxon>
        <taxon>Bacillati</taxon>
        <taxon>Actinomycetota</taxon>
        <taxon>Actinomycetes</taxon>
        <taxon>Bifidobacteriales</taxon>
        <taxon>Bifidobacteriaceae</taxon>
        <taxon>Bifidobacterium</taxon>
    </lineage>
</organism>
<dbReference type="InterPro" id="IPR046571">
    <property type="entry name" value="DUF6725"/>
</dbReference>
<accession>A0A2M9HEH7</accession>
<evidence type="ECO:0000313" key="1">
    <source>
        <dbReference type="EMBL" id="PJM75212.1"/>
    </source>
</evidence>
<dbReference type="AlphaFoldDB" id="A0A2M9HEH7"/>
<dbReference type="EMBL" id="PEBK01000005">
    <property type="protein sequence ID" value="PJM75212.1"/>
    <property type="molecule type" value="Genomic_DNA"/>
</dbReference>
<evidence type="ECO:0000313" key="2">
    <source>
        <dbReference type="Proteomes" id="UP000231451"/>
    </source>
</evidence>
<dbReference type="Proteomes" id="UP000231451">
    <property type="component" value="Unassembled WGS sequence"/>
</dbReference>
<sequence>MRLPEHIPTGARIVVRCTLGVDEHDGREKYRDVVGHVLGWDGDTLTVLRDESANGSRPAEVVTVEAATIVRLKPIPERPKFGGDPISRHDPIQ</sequence>
<dbReference type="RefSeq" id="WP_100513038.1">
    <property type="nucleotide sequence ID" value="NZ_PEBK01000005.1"/>
</dbReference>
<gene>
    <name evidence="1" type="ORF">CSQ87_06390</name>
</gene>
<keyword evidence="2" id="KW-1185">Reference proteome</keyword>